<protein>
    <recommendedName>
        <fullName evidence="5">TRAFD1/XAF1 zinc finger domain-containing protein</fullName>
    </recommendedName>
</protein>
<dbReference type="InterPro" id="IPR049439">
    <property type="entry name" value="TRAFD1-XIAF1_Znf"/>
</dbReference>
<name>A0ABD2N0A2_9CUCU</name>
<dbReference type="Proteomes" id="UP001516400">
    <property type="component" value="Unassembled WGS sequence"/>
</dbReference>
<sequence>MADEVEHEICGNCKKEIPHYNYVMHTAHCARNITLCKVCKEPVPKLQFEEHAKACVQKPKPQPKQKTPEPPKTNIEKSPYFQARKEIADKKQADKRERFLERHEKFLDTGYSLNNNVAKSASSTVTNKKTMLNGENYTSKSTSKQNSYSSVSNSVSKSVSPASNGTGAIRKNDSSRGNTESSPKPPSSGLLACRYCELELPKMDLEAHENYCGARTDKCLDCGEFVMYKYRQMHLDTNHGFLKLNDGCSGLSVHP</sequence>
<dbReference type="AlphaFoldDB" id="A0ABD2N0A2"/>
<feature type="domain" description="TRAFD1/XAF1 zinc finger" evidence="5">
    <location>
        <begin position="200"/>
        <end position="234"/>
    </location>
</feature>
<evidence type="ECO:0000256" key="1">
    <source>
        <dbReference type="ARBA" id="ARBA00022723"/>
    </source>
</evidence>
<dbReference type="Gene3D" id="3.30.40.10">
    <property type="entry name" value="Zinc/RING finger domain, C3HC4 (zinc finger)"/>
    <property type="match status" value="1"/>
</dbReference>
<proteinExistence type="predicted"/>
<dbReference type="EMBL" id="JABFTP020000042">
    <property type="protein sequence ID" value="KAL3271684.1"/>
    <property type="molecule type" value="Genomic_DNA"/>
</dbReference>
<evidence type="ECO:0000313" key="7">
    <source>
        <dbReference type="Proteomes" id="UP001516400"/>
    </source>
</evidence>
<feature type="compositionally biased region" description="Low complexity" evidence="4">
    <location>
        <begin position="136"/>
        <end position="160"/>
    </location>
</feature>
<feature type="region of interest" description="Disordered" evidence="4">
    <location>
        <begin position="54"/>
        <end position="83"/>
    </location>
</feature>
<dbReference type="GO" id="GO:0008270">
    <property type="term" value="F:zinc ion binding"/>
    <property type="evidence" value="ECO:0007669"/>
    <property type="project" value="UniProtKB-KW"/>
</dbReference>
<keyword evidence="3" id="KW-0862">Zinc</keyword>
<evidence type="ECO:0000256" key="2">
    <source>
        <dbReference type="ARBA" id="ARBA00022771"/>
    </source>
</evidence>
<dbReference type="Pfam" id="PF21366">
    <property type="entry name" value="TRAFD1-XIAF1_ZnF"/>
    <property type="match status" value="1"/>
</dbReference>
<dbReference type="Pfam" id="PF23580">
    <property type="entry name" value="Znf_XAF1_N"/>
    <property type="match status" value="1"/>
</dbReference>
<evidence type="ECO:0000256" key="4">
    <source>
        <dbReference type="SAM" id="MobiDB-lite"/>
    </source>
</evidence>
<dbReference type="PANTHER" id="PTHR16295">
    <property type="entry name" value="TRAF-TYPE ZINC FINGER PROTEIN-RELATED"/>
    <property type="match status" value="1"/>
</dbReference>
<keyword evidence="1" id="KW-0479">Metal-binding</keyword>
<comment type="caution">
    <text evidence="6">The sequence shown here is derived from an EMBL/GenBank/DDBJ whole genome shotgun (WGS) entry which is preliminary data.</text>
</comment>
<accession>A0ABD2N0A2</accession>
<dbReference type="PANTHER" id="PTHR16295:SF10">
    <property type="entry name" value="EXPRESSED PROTEIN"/>
    <property type="match status" value="1"/>
</dbReference>
<feature type="region of interest" description="Disordered" evidence="4">
    <location>
        <begin position="120"/>
        <end position="188"/>
    </location>
</feature>
<dbReference type="InterPro" id="IPR051986">
    <property type="entry name" value="Innate_Immune_Apopt_Reg"/>
</dbReference>
<dbReference type="InterPro" id="IPR013083">
    <property type="entry name" value="Znf_RING/FYVE/PHD"/>
</dbReference>
<feature type="compositionally biased region" description="Polar residues" evidence="4">
    <location>
        <begin position="120"/>
        <end position="135"/>
    </location>
</feature>
<organism evidence="6 7">
    <name type="scientific">Cryptolaemus montrouzieri</name>
    <dbReference type="NCBI Taxonomy" id="559131"/>
    <lineage>
        <taxon>Eukaryota</taxon>
        <taxon>Metazoa</taxon>
        <taxon>Ecdysozoa</taxon>
        <taxon>Arthropoda</taxon>
        <taxon>Hexapoda</taxon>
        <taxon>Insecta</taxon>
        <taxon>Pterygota</taxon>
        <taxon>Neoptera</taxon>
        <taxon>Endopterygota</taxon>
        <taxon>Coleoptera</taxon>
        <taxon>Polyphaga</taxon>
        <taxon>Cucujiformia</taxon>
        <taxon>Coccinelloidea</taxon>
        <taxon>Coccinellidae</taxon>
        <taxon>Scymninae</taxon>
        <taxon>Scymnini</taxon>
        <taxon>Cryptolaemus</taxon>
    </lineage>
</organism>
<gene>
    <name evidence="6" type="ORF">HHI36_022157</name>
</gene>
<evidence type="ECO:0000256" key="3">
    <source>
        <dbReference type="ARBA" id="ARBA00022833"/>
    </source>
</evidence>
<evidence type="ECO:0000313" key="6">
    <source>
        <dbReference type="EMBL" id="KAL3271684.1"/>
    </source>
</evidence>
<keyword evidence="2" id="KW-0863">Zinc-finger</keyword>
<keyword evidence="7" id="KW-1185">Reference proteome</keyword>
<evidence type="ECO:0000259" key="5">
    <source>
        <dbReference type="Pfam" id="PF21366"/>
    </source>
</evidence>
<reference evidence="6 7" key="1">
    <citation type="journal article" date="2021" name="BMC Biol.">
        <title>Horizontally acquired antibacterial genes associated with adaptive radiation of ladybird beetles.</title>
        <authorList>
            <person name="Li H.S."/>
            <person name="Tang X.F."/>
            <person name="Huang Y.H."/>
            <person name="Xu Z.Y."/>
            <person name="Chen M.L."/>
            <person name="Du X.Y."/>
            <person name="Qiu B.Y."/>
            <person name="Chen P.T."/>
            <person name="Zhang W."/>
            <person name="Slipinski A."/>
            <person name="Escalona H.E."/>
            <person name="Waterhouse R.M."/>
            <person name="Zwick A."/>
            <person name="Pang H."/>
        </authorList>
    </citation>
    <scope>NUCLEOTIDE SEQUENCE [LARGE SCALE GENOMIC DNA]</scope>
    <source>
        <strain evidence="6">SYSU2018</strain>
    </source>
</reference>